<dbReference type="InterPro" id="IPR002882">
    <property type="entry name" value="CofD"/>
</dbReference>
<dbReference type="AlphaFoldDB" id="A0A8T3VWU1"/>
<dbReference type="Proteomes" id="UP000732619">
    <property type="component" value="Unassembled WGS sequence"/>
</dbReference>
<protein>
    <recommendedName>
        <fullName evidence="3">2-phospho-L-lactate transferase</fullName>
        <ecNumber evidence="3">2.7.8.28</ecNumber>
    </recommendedName>
    <alternativeName>
        <fullName evidence="3">EPPG:FO PEP transferase</fullName>
    </alternativeName>
</protein>
<dbReference type="InterPro" id="IPR038136">
    <property type="entry name" value="CofD-like_dom_sf"/>
</dbReference>
<dbReference type="Gene3D" id="1.10.8.240">
    <property type="entry name" value="CofD-like domain"/>
    <property type="match status" value="1"/>
</dbReference>
<dbReference type="NCBIfam" id="TIGR01819">
    <property type="entry name" value="F420_cofD"/>
    <property type="match status" value="1"/>
</dbReference>
<dbReference type="Pfam" id="PF01933">
    <property type="entry name" value="CofD"/>
    <property type="match status" value="1"/>
</dbReference>
<evidence type="ECO:0000256" key="2">
    <source>
        <dbReference type="ARBA" id="ARBA00022842"/>
    </source>
</evidence>
<organism evidence="4 5">
    <name type="scientific">Methanobrevibacter olleyae</name>
    <dbReference type="NCBI Taxonomy" id="294671"/>
    <lineage>
        <taxon>Archaea</taxon>
        <taxon>Methanobacteriati</taxon>
        <taxon>Methanobacteriota</taxon>
        <taxon>Methanomada group</taxon>
        <taxon>Methanobacteria</taxon>
        <taxon>Methanobacteriales</taxon>
        <taxon>Methanobacteriaceae</taxon>
        <taxon>Methanobrevibacter</taxon>
    </lineage>
</organism>
<dbReference type="PANTHER" id="PTHR43007">
    <property type="entry name" value="2-PHOSPHO-L-LACTATE TRANSFERASE"/>
    <property type="match status" value="1"/>
</dbReference>
<comment type="pathway">
    <text evidence="3">Cofactor biosynthesis; coenzyme F420 biosynthesis.</text>
</comment>
<evidence type="ECO:0000256" key="3">
    <source>
        <dbReference type="HAMAP-Rule" id="MF_01257"/>
    </source>
</evidence>
<proteinExistence type="inferred from homology"/>
<name>A0A8T3VWU1_METOL</name>
<evidence type="ECO:0000256" key="1">
    <source>
        <dbReference type="ARBA" id="ARBA00022679"/>
    </source>
</evidence>
<dbReference type="EMBL" id="SUTG01000017">
    <property type="protein sequence ID" value="MBE6512435.1"/>
    <property type="molecule type" value="Genomic_DNA"/>
</dbReference>
<dbReference type="EC" id="2.7.8.28" evidence="3"/>
<evidence type="ECO:0000313" key="5">
    <source>
        <dbReference type="Proteomes" id="UP000732619"/>
    </source>
</evidence>
<dbReference type="PANTHER" id="PTHR43007:SF1">
    <property type="entry name" value="2-PHOSPHO-L-LACTATE TRANSFERASE"/>
    <property type="match status" value="1"/>
</dbReference>
<feature type="binding site" evidence="3">
    <location>
        <position position="49"/>
    </location>
    <ligand>
        <name>7,8-didemethyl-8-hydroxy-5-deazariboflavin</name>
        <dbReference type="ChEBI" id="CHEBI:59904"/>
    </ligand>
</feature>
<dbReference type="CDD" id="cd07186">
    <property type="entry name" value="CofD_like"/>
    <property type="match status" value="1"/>
</dbReference>
<comment type="similarity">
    <text evidence="3">Belongs to the CofD family.</text>
</comment>
<keyword evidence="2 3" id="KW-0460">Magnesium</keyword>
<dbReference type="GO" id="GO:0043743">
    <property type="term" value="F:LPPG:FO 2-phospho-L-lactate transferase activity"/>
    <property type="evidence" value="ECO:0007669"/>
    <property type="project" value="UniProtKB-EC"/>
</dbReference>
<dbReference type="HAMAP" id="MF_01257">
    <property type="entry name" value="CofD"/>
    <property type="match status" value="1"/>
</dbReference>
<comment type="cofactor">
    <cofactor evidence="3">
        <name>Mg(2+)</name>
        <dbReference type="ChEBI" id="CHEBI:18420"/>
    </cofactor>
</comment>
<comment type="catalytic activity">
    <reaction evidence="3">
        <text>(2S)-lactyl-2-diphospho-5'-guanosine + 7,8-didemethyl-8-hydroxy-5-deazariboflavin = oxidized coenzyme F420-0 + GMP + H(+)</text>
        <dbReference type="Rhea" id="RHEA:63444"/>
        <dbReference type="ChEBI" id="CHEBI:15378"/>
        <dbReference type="ChEBI" id="CHEBI:58115"/>
        <dbReference type="ChEBI" id="CHEBI:59435"/>
        <dbReference type="ChEBI" id="CHEBI:59904"/>
        <dbReference type="ChEBI" id="CHEBI:59907"/>
        <dbReference type="EC" id="2.7.8.28"/>
    </reaction>
</comment>
<sequence length="300" mass="33687">MITVFSGGTGTPKLIQGIKEIYPEEEITVVVNTVENLYMSRGYIAADIDTVMYTFADMIDEEFWYGIKGDTFIVREQLIEMGTTELLRLGDKDRATKLQKAILLEEGWALSDIVELQKDKLGIKARIIPMSDEESEISIVTKEHGEIEFHDFLIKYQCNCEVLEVKYANVSPSPKLIESIEKCDKVIFGPSNPITSIRPIISIDGVEDALKEKEVIAVSPFVGKSAFSGPAGQFMNAFGYETSSKGVAELYKSFLNTLVIDNQDEEFKEEIEEIIPNVIVTNTFMKTIEDKINLAKIILE</sequence>
<feature type="binding site" evidence="3">
    <location>
        <position position="88"/>
    </location>
    <ligand>
        <name>7,8-didemethyl-8-hydroxy-5-deazariboflavin</name>
        <dbReference type="ChEBI" id="CHEBI:59904"/>
    </ligand>
</feature>
<comment type="caution">
    <text evidence="4">The sequence shown here is derived from an EMBL/GenBank/DDBJ whole genome shotgun (WGS) entry which is preliminary data.</text>
</comment>
<comment type="function">
    <text evidence="3">Catalyzes the transfer of the 2-phospholactate moiety from (2S)-lactyl-2-diphospho-5'-guanosine to 7,8-didemethyl-8-hydroxy-5-deazariboflavin (FO) with the formation of oxidized coenzyme F420-0 and GMP.</text>
</comment>
<gene>
    <name evidence="3" type="primary">cofD</name>
    <name evidence="4" type="ORF">E7Z75_04750</name>
</gene>
<comment type="subunit">
    <text evidence="3">Homodimer.</text>
</comment>
<dbReference type="InterPro" id="IPR010115">
    <property type="entry name" value="FbiA/CofD"/>
</dbReference>
<accession>A0A8T3VWU1</accession>
<dbReference type="GO" id="GO:0052645">
    <property type="term" value="P:F420-0 metabolic process"/>
    <property type="evidence" value="ECO:0007669"/>
    <property type="project" value="UniProtKB-UniRule"/>
</dbReference>
<keyword evidence="1 3" id="KW-0808">Transferase</keyword>
<dbReference type="GO" id="GO:0000287">
    <property type="term" value="F:magnesium ion binding"/>
    <property type="evidence" value="ECO:0007669"/>
    <property type="project" value="InterPro"/>
</dbReference>
<dbReference type="Gene3D" id="3.40.50.10680">
    <property type="entry name" value="CofD-like domains"/>
    <property type="match status" value="1"/>
</dbReference>
<reference evidence="4" key="1">
    <citation type="submission" date="2019-04" db="EMBL/GenBank/DDBJ databases">
        <title>Evolution of Biomass-Degrading Anaerobic Consortia Revealed by Metagenomics.</title>
        <authorList>
            <person name="Peng X."/>
        </authorList>
    </citation>
    <scope>NUCLEOTIDE SEQUENCE</scope>
    <source>
        <strain evidence="4">SIG14</strain>
    </source>
</reference>
<dbReference type="SUPFAM" id="SSF142338">
    <property type="entry name" value="CofD-like"/>
    <property type="match status" value="1"/>
</dbReference>
<evidence type="ECO:0000313" key="4">
    <source>
        <dbReference type="EMBL" id="MBE6512435.1"/>
    </source>
</evidence>